<dbReference type="EMBL" id="SNZV01000014">
    <property type="protein sequence ID" value="TDS07456.1"/>
    <property type="molecule type" value="Genomic_DNA"/>
</dbReference>
<dbReference type="Pfam" id="PF05171">
    <property type="entry name" value="HemS"/>
    <property type="match status" value="2"/>
</dbReference>
<dbReference type="PANTHER" id="PTHR42794:SF1">
    <property type="entry name" value="HEMIN IMPORT ATP-BINDING PROTEIN HMUV"/>
    <property type="match status" value="1"/>
</dbReference>
<evidence type="ECO:0000256" key="1">
    <source>
        <dbReference type="ARBA" id="ARBA00022448"/>
    </source>
</evidence>
<dbReference type="RefSeq" id="WP_133642077.1">
    <property type="nucleotide sequence ID" value="NZ_SNZV01000014.1"/>
</dbReference>
<protein>
    <submittedName>
        <fullName evidence="7">ABC-type hemin transport system ATPase subunit</fullName>
    </submittedName>
</protein>
<evidence type="ECO:0000259" key="6">
    <source>
        <dbReference type="PROSITE" id="PS50893"/>
    </source>
</evidence>
<sequence length="574" mass="64716">MLRVEKVHYEVKGRKLLRDVSLQIRKGEVVALLGSNGAGKSTLMKVLCGEYRPTSGVVTLNGKRLDRYDPRTLARSRAMLSQQQHVSLAFTVDEIVMMGRYPHFKSSPSLLDKEVVEEVMALCGVDMLAHRIFMSLSGGEQQRVQLARTLAQVWENPDSLLLLDEPISALDMHYQQKVLAIAKALSRRGFMVVLVVHEVNFAATYADRIIMLKHGRKLFDGTPVEVLNPANIYTVFSVEASVELNPRTLRPYVRLEEMPVDVFKINSKLQPRPLEAISLQQRREQLIAKNPYLRIAEQAAALHVPEVELWIIDKGRRAHFIHRSLEDVIRQFSELGPVWVYTQNACCTQRTMHTYEATAFGGSAQHAAESFATTKSLQYDISRWHAGLLVTELGDEGMHFFNNNGELIHGVQLCDNSNKDAFCAVAAWLEKEANEKPQFQPAQKTTTVDPESLAFQHCQKRSIDMADVRKMFATAAASASPLALTTINEGCEHRYVGSISNVVDQGFRYILKHDMIELELRLPLVDQIYLTALPSDDVVVEFFDHAGKLNLRVMHRPAKQGSVDGMWQTQEVVI</sequence>
<dbReference type="InterPro" id="IPR053733">
    <property type="entry name" value="Heme_Transport_Util_sf"/>
</dbReference>
<dbReference type="GO" id="GO:0005524">
    <property type="term" value="F:ATP binding"/>
    <property type="evidence" value="ECO:0007669"/>
    <property type="project" value="UniProtKB-KW"/>
</dbReference>
<reference evidence="7 8" key="1">
    <citation type="submission" date="2019-03" db="EMBL/GenBank/DDBJ databases">
        <title>Genomic Encyclopedia of Type Strains, Phase III (KMG-III): the genomes of soil and plant-associated and newly described type strains.</title>
        <authorList>
            <person name="Whitman W."/>
        </authorList>
    </citation>
    <scope>NUCLEOTIDE SEQUENCE [LARGE SCALE GENOMIC DNA]</scope>
    <source>
        <strain evidence="7 8">CGMCC 1.12801</strain>
    </source>
</reference>
<dbReference type="Gene3D" id="3.40.50.300">
    <property type="entry name" value="P-loop containing nucleotide triphosphate hydrolases"/>
    <property type="match status" value="1"/>
</dbReference>
<comment type="caution">
    <text evidence="7">The sequence shown here is derived from an EMBL/GenBank/DDBJ whole genome shotgun (WGS) entry which is preliminary data.</text>
</comment>
<dbReference type="CDD" id="cd03214">
    <property type="entry name" value="ABC_Iron-Siderophores_B12_Hemin"/>
    <property type="match status" value="1"/>
</dbReference>
<feature type="domain" description="ABC transporter" evidence="6">
    <location>
        <begin position="2"/>
        <end position="239"/>
    </location>
</feature>
<dbReference type="Gene3D" id="3.40.1570.10">
    <property type="entry name" value="HemS/ChuS/ChuX like domains"/>
    <property type="match status" value="2"/>
</dbReference>
<dbReference type="OrthoDB" id="9806726at2"/>
<name>A0A4R7CSR6_9SPHI</name>
<dbReference type="PROSITE" id="PS50893">
    <property type="entry name" value="ABC_TRANSPORTER_2"/>
    <property type="match status" value="1"/>
</dbReference>
<dbReference type="NCBIfam" id="NF010068">
    <property type="entry name" value="PRK13548.1"/>
    <property type="match status" value="1"/>
</dbReference>
<dbReference type="PANTHER" id="PTHR42794">
    <property type="entry name" value="HEMIN IMPORT ATP-BINDING PROTEIN HMUV"/>
    <property type="match status" value="1"/>
</dbReference>
<keyword evidence="2" id="KW-0547">Nucleotide-binding</keyword>
<dbReference type="GO" id="GO:0016887">
    <property type="term" value="F:ATP hydrolysis activity"/>
    <property type="evidence" value="ECO:0007669"/>
    <property type="project" value="InterPro"/>
</dbReference>
<dbReference type="Pfam" id="PF00005">
    <property type="entry name" value="ABC_tran"/>
    <property type="match status" value="1"/>
</dbReference>
<keyword evidence="8" id="KW-1185">Reference proteome</keyword>
<evidence type="ECO:0000256" key="5">
    <source>
        <dbReference type="ARBA" id="ARBA00037066"/>
    </source>
</evidence>
<keyword evidence="4" id="KW-1278">Translocase</keyword>
<dbReference type="SMART" id="SM00382">
    <property type="entry name" value="AAA"/>
    <property type="match status" value="1"/>
</dbReference>
<dbReference type="AlphaFoldDB" id="A0A4R7CSR6"/>
<evidence type="ECO:0000256" key="2">
    <source>
        <dbReference type="ARBA" id="ARBA00022741"/>
    </source>
</evidence>
<dbReference type="PROSITE" id="PS00211">
    <property type="entry name" value="ABC_TRANSPORTER_1"/>
    <property type="match status" value="1"/>
</dbReference>
<dbReference type="InterPro" id="IPR003593">
    <property type="entry name" value="AAA+_ATPase"/>
</dbReference>
<dbReference type="InterPro" id="IPR027417">
    <property type="entry name" value="P-loop_NTPase"/>
</dbReference>
<evidence type="ECO:0000313" key="8">
    <source>
        <dbReference type="Proteomes" id="UP000294752"/>
    </source>
</evidence>
<evidence type="ECO:0000256" key="3">
    <source>
        <dbReference type="ARBA" id="ARBA00022840"/>
    </source>
</evidence>
<dbReference type="SUPFAM" id="SSF52540">
    <property type="entry name" value="P-loop containing nucleoside triphosphate hydrolases"/>
    <property type="match status" value="1"/>
</dbReference>
<dbReference type="InterPro" id="IPR007845">
    <property type="entry name" value="HemS/ChuX_dom"/>
</dbReference>
<comment type="function">
    <text evidence="5">Part of the ABC transporter complex HmuTUV involved in hemin import. Responsible for energy coupling to the transport system.</text>
</comment>
<evidence type="ECO:0000313" key="7">
    <source>
        <dbReference type="EMBL" id="TDS07456.1"/>
    </source>
</evidence>
<keyword evidence="1" id="KW-0813">Transport</keyword>
<evidence type="ECO:0000256" key="4">
    <source>
        <dbReference type="ARBA" id="ARBA00022967"/>
    </source>
</evidence>
<dbReference type="FunFam" id="3.40.50.300:FF:000134">
    <property type="entry name" value="Iron-enterobactin ABC transporter ATP-binding protein"/>
    <property type="match status" value="1"/>
</dbReference>
<dbReference type="InterPro" id="IPR003439">
    <property type="entry name" value="ABC_transporter-like_ATP-bd"/>
</dbReference>
<organism evidence="7 8">
    <name type="scientific">Sphingobacterium paludis</name>
    <dbReference type="NCBI Taxonomy" id="1476465"/>
    <lineage>
        <taxon>Bacteria</taxon>
        <taxon>Pseudomonadati</taxon>
        <taxon>Bacteroidota</taxon>
        <taxon>Sphingobacteriia</taxon>
        <taxon>Sphingobacteriales</taxon>
        <taxon>Sphingobacteriaceae</taxon>
        <taxon>Sphingobacterium</taxon>
    </lineage>
</organism>
<keyword evidence="3" id="KW-0067">ATP-binding</keyword>
<dbReference type="Proteomes" id="UP000294752">
    <property type="component" value="Unassembled WGS sequence"/>
</dbReference>
<dbReference type="GO" id="GO:0006826">
    <property type="term" value="P:iron ion transport"/>
    <property type="evidence" value="ECO:0007669"/>
    <property type="project" value="InterPro"/>
</dbReference>
<proteinExistence type="predicted"/>
<dbReference type="InterPro" id="IPR017871">
    <property type="entry name" value="ABC_transporter-like_CS"/>
</dbReference>
<accession>A0A4R7CSR6</accession>
<gene>
    <name evidence="7" type="ORF">B0I21_1142</name>
</gene>
<dbReference type="SUPFAM" id="SSF144064">
    <property type="entry name" value="Heme iron utilization protein-like"/>
    <property type="match status" value="1"/>
</dbReference>